<feature type="compositionally biased region" description="Basic and acidic residues" evidence="1">
    <location>
        <begin position="1"/>
        <end position="11"/>
    </location>
</feature>
<accession>A0A4Y2MNL1</accession>
<keyword evidence="3" id="KW-1185">Reference proteome</keyword>
<proteinExistence type="predicted"/>
<dbReference type="Proteomes" id="UP000499080">
    <property type="component" value="Unassembled WGS sequence"/>
</dbReference>
<dbReference type="AlphaFoldDB" id="A0A4Y2MNL1"/>
<comment type="caution">
    <text evidence="2">The sequence shown here is derived from an EMBL/GenBank/DDBJ whole genome shotgun (WGS) entry which is preliminary data.</text>
</comment>
<feature type="region of interest" description="Disordered" evidence="1">
    <location>
        <begin position="79"/>
        <end position="106"/>
    </location>
</feature>
<protein>
    <submittedName>
        <fullName evidence="2">Uncharacterized protein</fullName>
    </submittedName>
</protein>
<sequence>MSRFEATRKLFSDGPLSFEPRTDDELVDDVLQLTLELANPLQDSAPHQREDVYPIMYGGSSLESDSYLEPSGLEVETVADFRTGHRGGRLVPRDSSEASKSMQEAS</sequence>
<dbReference type="EMBL" id="BGPR01007686">
    <property type="protein sequence ID" value="GBN28745.1"/>
    <property type="molecule type" value="Genomic_DNA"/>
</dbReference>
<evidence type="ECO:0000313" key="3">
    <source>
        <dbReference type="Proteomes" id="UP000499080"/>
    </source>
</evidence>
<name>A0A4Y2MNL1_ARAVE</name>
<reference evidence="2 3" key="1">
    <citation type="journal article" date="2019" name="Sci. Rep.">
        <title>Orb-weaving spider Araneus ventricosus genome elucidates the spidroin gene catalogue.</title>
        <authorList>
            <person name="Kono N."/>
            <person name="Nakamura H."/>
            <person name="Ohtoshi R."/>
            <person name="Moran D.A.P."/>
            <person name="Shinohara A."/>
            <person name="Yoshida Y."/>
            <person name="Fujiwara M."/>
            <person name="Mori M."/>
            <person name="Tomita M."/>
            <person name="Arakawa K."/>
        </authorList>
    </citation>
    <scope>NUCLEOTIDE SEQUENCE [LARGE SCALE GENOMIC DNA]</scope>
</reference>
<evidence type="ECO:0000313" key="2">
    <source>
        <dbReference type="EMBL" id="GBN28745.1"/>
    </source>
</evidence>
<evidence type="ECO:0000256" key="1">
    <source>
        <dbReference type="SAM" id="MobiDB-lite"/>
    </source>
</evidence>
<gene>
    <name evidence="2" type="ORF">AVEN_274932_1</name>
</gene>
<feature type="region of interest" description="Disordered" evidence="1">
    <location>
        <begin position="1"/>
        <end position="21"/>
    </location>
</feature>
<organism evidence="2 3">
    <name type="scientific">Araneus ventricosus</name>
    <name type="common">Orbweaver spider</name>
    <name type="synonym">Epeira ventricosa</name>
    <dbReference type="NCBI Taxonomy" id="182803"/>
    <lineage>
        <taxon>Eukaryota</taxon>
        <taxon>Metazoa</taxon>
        <taxon>Ecdysozoa</taxon>
        <taxon>Arthropoda</taxon>
        <taxon>Chelicerata</taxon>
        <taxon>Arachnida</taxon>
        <taxon>Araneae</taxon>
        <taxon>Araneomorphae</taxon>
        <taxon>Entelegynae</taxon>
        <taxon>Araneoidea</taxon>
        <taxon>Araneidae</taxon>
        <taxon>Araneus</taxon>
    </lineage>
</organism>